<accession>A0A8J6Y673</accession>
<reference evidence="3 4" key="1">
    <citation type="submission" date="2020-08" db="EMBL/GenBank/DDBJ databases">
        <title>Acidobacteriota in marine sediments use diverse sulfur dissimilation pathways.</title>
        <authorList>
            <person name="Wasmund K."/>
        </authorList>
    </citation>
    <scope>NUCLEOTIDE SEQUENCE [LARGE SCALE GENOMIC DNA]</scope>
    <source>
        <strain evidence="3">MAG AM4</strain>
    </source>
</reference>
<organism evidence="3 4">
    <name type="scientific">Candidatus Polarisedimenticola svalbardensis</name>
    <dbReference type="NCBI Taxonomy" id="2886004"/>
    <lineage>
        <taxon>Bacteria</taxon>
        <taxon>Pseudomonadati</taxon>
        <taxon>Acidobacteriota</taxon>
        <taxon>Candidatus Polarisedimenticolia</taxon>
        <taxon>Candidatus Polarisedimenticolales</taxon>
        <taxon>Candidatus Polarisedimenticolaceae</taxon>
        <taxon>Candidatus Polarisedimenticola</taxon>
    </lineage>
</organism>
<name>A0A8J6Y673_9BACT</name>
<evidence type="ECO:0000259" key="2">
    <source>
        <dbReference type="PROSITE" id="PS50846"/>
    </source>
</evidence>
<feature type="domain" description="HMA" evidence="2">
    <location>
        <begin position="37"/>
        <end position="104"/>
    </location>
</feature>
<dbReference type="InterPro" id="IPR036163">
    <property type="entry name" value="HMA_dom_sf"/>
</dbReference>
<evidence type="ECO:0000313" key="3">
    <source>
        <dbReference type="EMBL" id="MBD3868964.1"/>
    </source>
</evidence>
<dbReference type="CDD" id="cd00371">
    <property type="entry name" value="HMA"/>
    <property type="match status" value="1"/>
</dbReference>
<dbReference type="Gene3D" id="3.30.70.100">
    <property type="match status" value="1"/>
</dbReference>
<comment type="caution">
    <text evidence="3">The sequence shown here is derived from an EMBL/GenBank/DDBJ whole genome shotgun (WGS) entry which is preliminary data.</text>
</comment>
<evidence type="ECO:0000256" key="1">
    <source>
        <dbReference type="SAM" id="SignalP"/>
    </source>
</evidence>
<dbReference type="Pfam" id="PF00403">
    <property type="entry name" value="HMA"/>
    <property type="match status" value="1"/>
</dbReference>
<dbReference type="InterPro" id="IPR006121">
    <property type="entry name" value="HMA_dom"/>
</dbReference>
<proteinExistence type="predicted"/>
<evidence type="ECO:0000313" key="4">
    <source>
        <dbReference type="Proteomes" id="UP000648239"/>
    </source>
</evidence>
<dbReference type="GO" id="GO:0046872">
    <property type="term" value="F:metal ion binding"/>
    <property type="evidence" value="ECO:0007669"/>
    <property type="project" value="InterPro"/>
</dbReference>
<dbReference type="Proteomes" id="UP000648239">
    <property type="component" value="Unassembled WGS sequence"/>
</dbReference>
<dbReference type="PROSITE" id="PS50846">
    <property type="entry name" value="HMA_2"/>
    <property type="match status" value="1"/>
</dbReference>
<gene>
    <name evidence="3" type="ORF">IFK94_12625</name>
</gene>
<dbReference type="AlphaFoldDB" id="A0A8J6Y673"/>
<keyword evidence="1" id="KW-0732">Signal</keyword>
<sequence length="108" mass="11577">MKRAISVLTLVVAILLAAGCATADRSVSTDPGSTDLEVRIYEVFGMDCPGCHGGLEKLVLRVQGVEAAQANWEQKRLTVTVSSGVELDDEAVFEAVRQANFTPGERLQ</sequence>
<dbReference type="SUPFAM" id="SSF55008">
    <property type="entry name" value="HMA, heavy metal-associated domain"/>
    <property type="match status" value="1"/>
</dbReference>
<feature type="chain" id="PRO_5035280318" evidence="1">
    <location>
        <begin position="24"/>
        <end position="108"/>
    </location>
</feature>
<dbReference type="EMBL" id="JACXWD010000051">
    <property type="protein sequence ID" value="MBD3868964.1"/>
    <property type="molecule type" value="Genomic_DNA"/>
</dbReference>
<protein>
    <submittedName>
        <fullName evidence="3">Cation transporter</fullName>
    </submittedName>
</protein>
<feature type="signal peptide" evidence="1">
    <location>
        <begin position="1"/>
        <end position="23"/>
    </location>
</feature>
<dbReference type="PROSITE" id="PS51257">
    <property type="entry name" value="PROKAR_LIPOPROTEIN"/>
    <property type="match status" value="1"/>
</dbReference>